<proteinExistence type="predicted"/>
<reference evidence="2" key="1">
    <citation type="submission" date="2023-07" db="EMBL/GenBank/DDBJ databases">
        <title>Study on multiphase classification of strain Alteromonas salexigens isolated from the Yellow Sea.</title>
        <authorList>
            <person name="Sun L."/>
        </authorList>
    </citation>
    <scope>NUCLEOTIDE SEQUENCE [LARGE SCALE GENOMIC DNA]</scope>
    <source>
        <strain evidence="2">ASW11-19</strain>
    </source>
</reference>
<evidence type="ECO:0000313" key="1">
    <source>
        <dbReference type="EMBL" id="MCU7553166.1"/>
    </source>
</evidence>
<evidence type="ECO:0000313" key="2">
    <source>
        <dbReference type="Proteomes" id="UP001209257"/>
    </source>
</evidence>
<comment type="caution">
    <text evidence="1">The sequence shown here is derived from an EMBL/GenBank/DDBJ whole genome shotgun (WGS) entry which is preliminary data.</text>
</comment>
<protein>
    <recommendedName>
        <fullName evidence="3">Outer membrane protein beta-barrel domain-containing protein</fullName>
    </recommendedName>
</protein>
<accession>A0ABT2VLM1</accession>
<name>A0ABT2VLM1_9ALTE</name>
<dbReference type="EMBL" id="JAOTJC010000002">
    <property type="protein sequence ID" value="MCU7553166.1"/>
    <property type="molecule type" value="Genomic_DNA"/>
</dbReference>
<organism evidence="1 2">
    <name type="scientific">Alteromonas salexigens</name>
    <dbReference type="NCBI Taxonomy" id="2982530"/>
    <lineage>
        <taxon>Bacteria</taxon>
        <taxon>Pseudomonadati</taxon>
        <taxon>Pseudomonadota</taxon>
        <taxon>Gammaproteobacteria</taxon>
        <taxon>Alteromonadales</taxon>
        <taxon>Alteromonadaceae</taxon>
        <taxon>Alteromonas/Salinimonas group</taxon>
        <taxon>Alteromonas</taxon>
    </lineage>
</organism>
<gene>
    <name evidence="1" type="ORF">OCL06_00985</name>
</gene>
<keyword evidence="2" id="KW-1185">Reference proteome</keyword>
<dbReference type="Proteomes" id="UP001209257">
    <property type="component" value="Unassembled WGS sequence"/>
</dbReference>
<sequence>MKLLWRVWIIIVVFSAPVYAEQMPNVTSQEVRLPALSAPSAHDITYRSTALPLWSFDIQHQRTLPAQEIWIDTITHASPLDSITLSASRTVSATSSQHVFARVQASNNAYLQPLSWVTLPENAGVAASVGWLIGDREALNMAVEFEHREVGEKEVNSLNLGIQYHF</sequence>
<evidence type="ECO:0008006" key="3">
    <source>
        <dbReference type="Google" id="ProtNLM"/>
    </source>
</evidence>
<dbReference type="RefSeq" id="WP_262991857.1">
    <property type="nucleotide sequence ID" value="NZ_JAOTJC010000002.1"/>
</dbReference>